<organism evidence="1 2">
    <name type="scientific">Pseudoalteromonas haloplanktis</name>
    <name type="common">Alteromonas haloplanktis</name>
    <dbReference type="NCBI Taxonomy" id="228"/>
    <lineage>
        <taxon>Bacteria</taxon>
        <taxon>Pseudomonadati</taxon>
        <taxon>Pseudomonadota</taxon>
        <taxon>Gammaproteobacteria</taxon>
        <taxon>Alteromonadales</taxon>
        <taxon>Pseudoalteromonadaceae</taxon>
        <taxon>Pseudoalteromonas</taxon>
    </lineage>
</organism>
<evidence type="ECO:0008006" key="3">
    <source>
        <dbReference type="Google" id="ProtNLM"/>
    </source>
</evidence>
<evidence type="ECO:0000313" key="2">
    <source>
        <dbReference type="Proteomes" id="UP001226574"/>
    </source>
</evidence>
<dbReference type="Proteomes" id="UP001226574">
    <property type="component" value="Unassembled WGS sequence"/>
</dbReference>
<gene>
    <name evidence="1" type="ORF">RC083_16015</name>
</gene>
<keyword evidence="2" id="KW-1185">Reference proteome</keyword>
<protein>
    <recommendedName>
        <fullName evidence="3">Replication protein</fullName>
    </recommendedName>
</protein>
<accession>A0ABU1BF02</accession>
<name>A0ABU1BF02_PSEHA</name>
<evidence type="ECO:0000313" key="1">
    <source>
        <dbReference type="EMBL" id="MDQ9093083.1"/>
    </source>
</evidence>
<reference evidence="1 2" key="1">
    <citation type="submission" date="2023-08" db="EMBL/GenBank/DDBJ databases">
        <title>Pseudoalteromonas haloplanktis LL1 genome.</title>
        <authorList>
            <person name="Wu S."/>
        </authorList>
    </citation>
    <scope>NUCLEOTIDE SEQUENCE [LARGE SCALE GENOMIC DNA]</scope>
    <source>
        <strain evidence="1 2">LL1</strain>
    </source>
</reference>
<dbReference type="EMBL" id="JAVIFY010000012">
    <property type="protein sequence ID" value="MDQ9093083.1"/>
    <property type="molecule type" value="Genomic_DNA"/>
</dbReference>
<dbReference type="RefSeq" id="WP_309039373.1">
    <property type="nucleotide sequence ID" value="NZ_JAVIFY010000012.1"/>
</dbReference>
<proteinExistence type="predicted"/>
<comment type="caution">
    <text evidence="1">The sequence shown here is derived from an EMBL/GenBank/DDBJ whole genome shotgun (WGS) entry which is preliminary data.</text>
</comment>
<sequence>MTRKFKNNFSSGLNTVADQCGKKKQVFFALEVLAATKSDTQTLVLGHIAYHHAKHGKFNSSASAVAKHLAYSINAVKNAFKSLLEPLKDEKEPLLVETPNKSSYSRTLHLNVKHPLGYRLLQSYTQMLNKQQSSHTLRLYPVQLHLFDSKSRYDSRHQHKMLMLQALITSKIKAGKIASRNKRDTYQQSISQLANKLGWAYMTVKSLLETMLEVGLLSVVKEKLKNICKFIFRFKPPVKAKFESLQSPQFATSAPIERYRDPVI</sequence>